<dbReference type="PANTHER" id="PTHR43095">
    <property type="entry name" value="SUGAR KINASE"/>
    <property type="match status" value="1"/>
</dbReference>
<evidence type="ECO:0000256" key="3">
    <source>
        <dbReference type="ARBA" id="ARBA00022777"/>
    </source>
</evidence>
<keyword evidence="3" id="KW-0418">Kinase</keyword>
<protein>
    <submittedName>
        <fullName evidence="5">Gluconokinase</fullName>
    </submittedName>
</protein>
<evidence type="ECO:0000256" key="1">
    <source>
        <dbReference type="ARBA" id="ARBA00009156"/>
    </source>
</evidence>
<reference evidence="5" key="1">
    <citation type="journal article" date="2021" name="PeerJ">
        <title>Extensive microbial diversity within the chicken gut microbiome revealed by metagenomics and culture.</title>
        <authorList>
            <person name="Gilroy R."/>
            <person name="Ravi A."/>
            <person name="Getino M."/>
            <person name="Pursley I."/>
            <person name="Horton D.L."/>
            <person name="Alikhan N.F."/>
            <person name="Baker D."/>
            <person name="Gharbi K."/>
            <person name="Hall N."/>
            <person name="Watson M."/>
            <person name="Adriaenssens E.M."/>
            <person name="Foster-Nyarko E."/>
            <person name="Jarju S."/>
            <person name="Secka A."/>
            <person name="Antonio M."/>
            <person name="Oren A."/>
            <person name="Chaudhuri R.R."/>
            <person name="La Ragione R."/>
            <person name="Hildebrand F."/>
            <person name="Pallen M.J."/>
        </authorList>
    </citation>
    <scope>NUCLEOTIDE SEQUENCE</scope>
    <source>
        <strain evidence="5">ChiHjej8B7-3636</strain>
    </source>
</reference>
<feature type="non-terminal residue" evidence="5">
    <location>
        <position position="315"/>
    </location>
</feature>
<keyword evidence="2" id="KW-0808">Transferase</keyword>
<evidence type="ECO:0000313" key="6">
    <source>
        <dbReference type="Proteomes" id="UP000824220"/>
    </source>
</evidence>
<sequence>MTSHDVVIGIDLGTTATKVVAYRVDGTSVAEASNGYPLDEPVPGHAEQDPQLILDAICTGLREVVAEVGAEHVRGVSFSSAMHSIMALGSDGEPLTPALTWADTRASALAEKVRGGEGGLALHRRTGTPVHPMSPLMKIAWFRAHEPDLFDRAEMWVGVKDWVLLRMTGELVTDHSLASATGLMDIHRLAWDGEALGIAGIGADQLPALVPTTHVIPHLLPEVAARTGVGTDTPVVVGAGDGPLANLGVGAVRPGVAACSVGTSGALRIAVDRPAVDERGGVFCYALTEDRWVIGGAINNGGVVLDWVRSELAAG</sequence>
<accession>A0A9D2KF84</accession>
<evidence type="ECO:0000313" key="5">
    <source>
        <dbReference type="EMBL" id="HJA03374.1"/>
    </source>
</evidence>
<dbReference type="Pfam" id="PF00370">
    <property type="entry name" value="FGGY_N"/>
    <property type="match status" value="1"/>
</dbReference>
<evidence type="ECO:0000256" key="2">
    <source>
        <dbReference type="ARBA" id="ARBA00022679"/>
    </source>
</evidence>
<dbReference type="CDD" id="cd07770">
    <property type="entry name" value="ASKHA_NBD_FGGY_GntK"/>
    <property type="match status" value="1"/>
</dbReference>
<dbReference type="Gene3D" id="3.30.420.40">
    <property type="match status" value="2"/>
</dbReference>
<feature type="domain" description="Carbohydrate kinase FGGY N-terminal" evidence="4">
    <location>
        <begin position="7"/>
        <end position="248"/>
    </location>
</feature>
<reference evidence="5" key="2">
    <citation type="submission" date="2021-04" db="EMBL/GenBank/DDBJ databases">
        <authorList>
            <person name="Gilroy R."/>
        </authorList>
    </citation>
    <scope>NUCLEOTIDE SEQUENCE</scope>
    <source>
        <strain evidence="5">ChiHjej8B7-3636</strain>
    </source>
</reference>
<dbReference type="InterPro" id="IPR043129">
    <property type="entry name" value="ATPase_NBD"/>
</dbReference>
<proteinExistence type="inferred from homology"/>
<dbReference type="InterPro" id="IPR018484">
    <property type="entry name" value="FGGY_N"/>
</dbReference>
<gene>
    <name evidence="5" type="ORF">H9800_00730</name>
</gene>
<organism evidence="5 6">
    <name type="scientific">Candidatus Microbacterium stercoravium</name>
    <dbReference type="NCBI Taxonomy" id="2838697"/>
    <lineage>
        <taxon>Bacteria</taxon>
        <taxon>Bacillati</taxon>
        <taxon>Actinomycetota</taxon>
        <taxon>Actinomycetes</taxon>
        <taxon>Micrococcales</taxon>
        <taxon>Microbacteriaceae</taxon>
        <taxon>Microbacterium</taxon>
    </lineage>
</organism>
<comment type="similarity">
    <text evidence="1">Belongs to the FGGY kinase family.</text>
</comment>
<dbReference type="InterPro" id="IPR050406">
    <property type="entry name" value="FGGY_Carb_Kinase"/>
</dbReference>
<dbReference type="EMBL" id="DXAM01000012">
    <property type="protein sequence ID" value="HJA03374.1"/>
    <property type="molecule type" value="Genomic_DNA"/>
</dbReference>
<dbReference type="AlphaFoldDB" id="A0A9D2KF84"/>
<dbReference type="Proteomes" id="UP000824220">
    <property type="component" value="Unassembled WGS sequence"/>
</dbReference>
<dbReference type="GO" id="GO:0005975">
    <property type="term" value="P:carbohydrate metabolic process"/>
    <property type="evidence" value="ECO:0007669"/>
    <property type="project" value="InterPro"/>
</dbReference>
<comment type="caution">
    <text evidence="5">The sequence shown here is derived from an EMBL/GenBank/DDBJ whole genome shotgun (WGS) entry which is preliminary data.</text>
</comment>
<dbReference type="GO" id="GO:0016301">
    <property type="term" value="F:kinase activity"/>
    <property type="evidence" value="ECO:0007669"/>
    <property type="project" value="UniProtKB-KW"/>
</dbReference>
<evidence type="ECO:0000259" key="4">
    <source>
        <dbReference type="Pfam" id="PF00370"/>
    </source>
</evidence>
<dbReference type="PANTHER" id="PTHR43095:SF2">
    <property type="entry name" value="GLUCONOKINASE"/>
    <property type="match status" value="1"/>
</dbReference>
<dbReference type="SUPFAM" id="SSF53067">
    <property type="entry name" value="Actin-like ATPase domain"/>
    <property type="match status" value="2"/>
</dbReference>
<name>A0A9D2KF84_9MICO</name>